<organism evidence="2 3">
    <name type="scientific">Saccharothrix hoggarensis</name>
    <dbReference type="NCBI Taxonomy" id="913853"/>
    <lineage>
        <taxon>Bacteria</taxon>
        <taxon>Bacillati</taxon>
        <taxon>Actinomycetota</taxon>
        <taxon>Actinomycetes</taxon>
        <taxon>Pseudonocardiales</taxon>
        <taxon>Pseudonocardiaceae</taxon>
        <taxon>Saccharothrix</taxon>
    </lineage>
</organism>
<evidence type="ECO:0000313" key="3">
    <source>
        <dbReference type="Proteomes" id="UP001597168"/>
    </source>
</evidence>
<sequence>MKRITRTIVQAAAAVIALVAFTAPSADTAGTTDRTVTATAVDSSAVVLHVTAPRPAEVSLAEHHAARLANLIAGDRTDDDVDFDCAKHGNRVCGVVPLRAA</sequence>
<dbReference type="EMBL" id="JBHTLK010000005">
    <property type="protein sequence ID" value="MFD1145920.1"/>
    <property type="molecule type" value="Genomic_DNA"/>
</dbReference>
<keyword evidence="1" id="KW-0732">Signal</keyword>
<accession>A0ABW3QIN8</accession>
<comment type="caution">
    <text evidence="2">The sequence shown here is derived from an EMBL/GenBank/DDBJ whole genome shotgun (WGS) entry which is preliminary data.</text>
</comment>
<protein>
    <submittedName>
        <fullName evidence="2">Uncharacterized protein</fullName>
    </submittedName>
</protein>
<proteinExistence type="predicted"/>
<evidence type="ECO:0000256" key="1">
    <source>
        <dbReference type="SAM" id="SignalP"/>
    </source>
</evidence>
<feature type="chain" id="PRO_5047226626" evidence="1">
    <location>
        <begin position="26"/>
        <end position="101"/>
    </location>
</feature>
<gene>
    <name evidence="2" type="ORF">ACFQ3T_02145</name>
</gene>
<feature type="signal peptide" evidence="1">
    <location>
        <begin position="1"/>
        <end position="25"/>
    </location>
</feature>
<keyword evidence="3" id="KW-1185">Reference proteome</keyword>
<reference evidence="3" key="1">
    <citation type="journal article" date="2019" name="Int. J. Syst. Evol. Microbiol.">
        <title>The Global Catalogue of Microorganisms (GCM) 10K type strain sequencing project: providing services to taxonomists for standard genome sequencing and annotation.</title>
        <authorList>
            <consortium name="The Broad Institute Genomics Platform"/>
            <consortium name="The Broad Institute Genome Sequencing Center for Infectious Disease"/>
            <person name="Wu L."/>
            <person name="Ma J."/>
        </authorList>
    </citation>
    <scope>NUCLEOTIDE SEQUENCE [LARGE SCALE GENOMIC DNA]</scope>
    <source>
        <strain evidence="3">CCUG 60214</strain>
    </source>
</reference>
<dbReference type="RefSeq" id="WP_380719136.1">
    <property type="nucleotide sequence ID" value="NZ_JBHTLK010000005.1"/>
</dbReference>
<dbReference type="Proteomes" id="UP001597168">
    <property type="component" value="Unassembled WGS sequence"/>
</dbReference>
<evidence type="ECO:0000313" key="2">
    <source>
        <dbReference type="EMBL" id="MFD1145920.1"/>
    </source>
</evidence>
<name>A0ABW3QIN8_9PSEU</name>